<feature type="transmembrane region" description="Helical" evidence="10">
    <location>
        <begin position="401"/>
        <end position="420"/>
    </location>
</feature>
<dbReference type="GO" id="GO:0000155">
    <property type="term" value="F:phosphorelay sensor kinase activity"/>
    <property type="evidence" value="ECO:0007669"/>
    <property type="project" value="InterPro"/>
</dbReference>
<keyword evidence="4" id="KW-0963">Cytoplasm</keyword>
<evidence type="ECO:0000256" key="5">
    <source>
        <dbReference type="ARBA" id="ARBA00022737"/>
    </source>
</evidence>
<dbReference type="Gene3D" id="1.10.287.130">
    <property type="match status" value="1"/>
</dbReference>
<keyword evidence="14" id="KW-1185">Reference proteome</keyword>
<comment type="catalytic activity">
    <reaction evidence="1">
        <text>ATP + protein L-histidine = ADP + protein N-phospho-L-histidine.</text>
        <dbReference type="EC" id="2.7.13.3"/>
    </reaction>
</comment>
<dbReference type="CDD" id="cd00082">
    <property type="entry name" value="HisKA"/>
    <property type="match status" value="1"/>
</dbReference>
<evidence type="ECO:0000256" key="8">
    <source>
        <dbReference type="PROSITE-ProRule" id="PRU00339"/>
    </source>
</evidence>
<feature type="chain" id="PRO_5014765650" description="histidine kinase" evidence="11">
    <location>
        <begin position="22"/>
        <end position="659"/>
    </location>
</feature>
<dbReference type="Gene3D" id="3.30.565.10">
    <property type="entry name" value="Histidine kinase-like ATPase, C-terminal domain"/>
    <property type="match status" value="1"/>
</dbReference>
<sequence length="659" mass="73758">MRVIRLVFLLVVCLSLSKAQGQDSLRSALRVQLDSHPQADTFRVNQLNELAYLWRADNDQQTIKLSQEALALSRKLHYRRGEAMALLGLGTGYDSYTTSANVLAYLEQARKLFIQLNDQDGLVRVVSQIGWFYTKRGDYVPALTISLQAQQLAEKTGRLELIARAKARLGGLYTILGDYQQGLEMQSATIQLYERINDQVGICRVLNGLGELHRLEGDYDRASRYYTKAIRLAHVLNNPRLAAQAESNLAAVYVAEGNYEEALEMGYKAINVLATSNQTDVVIWTQAVLARAYLKQNQLDNALDYGRRSLTLSRKGGYREAARDANEILAQVYAAKNKFADAYGYQQQYMAYMDTLTGRNTQRQLALLQYNYGLAEKQAQIALLKKDKALQLETAQRQRQLLLGTFVGMALVSGLLFLAYRNNRQKQKANALLQQQKTEIQAQRDQTNQALVELKTTQNQLIQSEKMASLGELTAGIAHEIQNPLNFVNNFAEVSIELIDELADEQAKAHRDPELEADLLVDLKQNLQKINHHGGRASSIVKGMLQHSRASTGQREATDLNALCDEYLRLAYHGLRAKDKTFNALFTVDLDANLGQVSVVPQDISRVLLNLFTNAFYAVQQRQKQAGSESGYQPTVRVSTRCAGSEVVIKVIDNGTLAS</sequence>
<dbReference type="InterPro" id="IPR019734">
    <property type="entry name" value="TPR_rpt"/>
</dbReference>
<dbReference type="EC" id="2.7.13.3" evidence="3"/>
<dbReference type="GO" id="GO:0005737">
    <property type="term" value="C:cytoplasm"/>
    <property type="evidence" value="ECO:0007669"/>
    <property type="project" value="UniProtKB-SubCell"/>
</dbReference>
<evidence type="ECO:0000256" key="1">
    <source>
        <dbReference type="ARBA" id="ARBA00000085"/>
    </source>
</evidence>
<evidence type="ECO:0000256" key="2">
    <source>
        <dbReference type="ARBA" id="ARBA00004496"/>
    </source>
</evidence>
<dbReference type="InterPro" id="IPR051476">
    <property type="entry name" value="Bac_ResReg_Asp_Phosphatase"/>
</dbReference>
<dbReference type="RefSeq" id="WP_100993495.1">
    <property type="nucleotide sequence ID" value="NZ_CP025096.1"/>
</dbReference>
<evidence type="ECO:0000313" key="14">
    <source>
        <dbReference type="Proteomes" id="UP000232883"/>
    </source>
</evidence>
<feature type="signal peptide" evidence="11">
    <location>
        <begin position="1"/>
        <end position="21"/>
    </location>
</feature>
<feature type="domain" description="Signal transduction histidine kinase dimerisation/phosphoacceptor" evidence="12">
    <location>
        <begin position="469"/>
        <end position="553"/>
    </location>
</feature>
<dbReference type="AlphaFoldDB" id="A0A2K8ZAQ4"/>
<keyword evidence="10" id="KW-0472">Membrane</keyword>
<evidence type="ECO:0000256" key="7">
    <source>
        <dbReference type="ARBA" id="ARBA00038253"/>
    </source>
</evidence>
<dbReference type="SMART" id="SM00388">
    <property type="entry name" value="HisKA"/>
    <property type="match status" value="1"/>
</dbReference>
<dbReference type="Pfam" id="PF00512">
    <property type="entry name" value="HisKA"/>
    <property type="match status" value="1"/>
</dbReference>
<organism evidence="13 14">
    <name type="scientific">Spirosoma pollinicola</name>
    <dbReference type="NCBI Taxonomy" id="2057025"/>
    <lineage>
        <taxon>Bacteria</taxon>
        <taxon>Pseudomonadati</taxon>
        <taxon>Bacteroidota</taxon>
        <taxon>Cytophagia</taxon>
        <taxon>Cytophagales</taxon>
        <taxon>Cytophagaceae</taxon>
        <taxon>Spirosoma</taxon>
    </lineage>
</organism>
<keyword evidence="9" id="KW-0175">Coiled coil</keyword>
<dbReference type="Pfam" id="PF13424">
    <property type="entry name" value="TPR_12"/>
    <property type="match status" value="2"/>
</dbReference>
<dbReference type="Gene3D" id="1.25.40.10">
    <property type="entry name" value="Tetratricopeptide repeat domain"/>
    <property type="match status" value="2"/>
</dbReference>
<dbReference type="InterPro" id="IPR003661">
    <property type="entry name" value="HisK_dim/P_dom"/>
</dbReference>
<evidence type="ECO:0000256" key="4">
    <source>
        <dbReference type="ARBA" id="ARBA00022490"/>
    </source>
</evidence>
<keyword evidence="10" id="KW-0812">Transmembrane</keyword>
<evidence type="ECO:0000313" key="13">
    <source>
        <dbReference type="EMBL" id="AUD06967.1"/>
    </source>
</evidence>
<feature type="repeat" description="TPR" evidence="8">
    <location>
        <begin position="243"/>
        <end position="276"/>
    </location>
</feature>
<dbReference type="PANTHER" id="PTHR46630">
    <property type="entry name" value="TETRATRICOPEPTIDE REPEAT PROTEIN 29"/>
    <property type="match status" value="1"/>
</dbReference>
<keyword evidence="11" id="KW-0732">Signal</keyword>
<feature type="repeat" description="TPR" evidence="8">
    <location>
        <begin position="203"/>
        <end position="236"/>
    </location>
</feature>
<dbReference type="SUPFAM" id="SSF55874">
    <property type="entry name" value="ATPase domain of HSP90 chaperone/DNA topoisomerase II/histidine kinase"/>
    <property type="match status" value="1"/>
</dbReference>
<keyword evidence="5" id="KW-0677">Repeat</keyword>
<evidence type="ECO:0000259" key="12">
    <source>
        <dbReference type="SMART" id="SM00388"/>
    </source>
</evidence>
<keyword evidence="10" id="KW-1133">Transmembrane helix</keyword>
<feature type="coiled-coil region" evidence="9">
    <location>
        <begin position="423"/>
        <end position="457"/>
    </location>
</feature>
<evidence type="ECO:0000256" key="9">
    <source>
        <dbReference type="SAM" id="Coils"/>
    </source>
</evidence>
<evidence type="ECO:0000256" key="11">
    <source>
        <dbReference type="SAM" id="SignalP"/>
    </source>
</evidence>
<dbReference type="Proteomes" id="UP000232883">
    <property type="component" value="Chromosome"/>
</dbReference>
<keyword evidence="6 8" id="KW-0802">TPR repeat</keyword>
<dbReference type="OrthoDB" id="9806995at2"/>
<name>A0A2K8ZAQ4_9BACT</name>
<evidence type="ECO:0000256" key="10">
    <source>
        <dbReference type="SAM" id="Phobius"/>
    </source>
</evidence>
<dbReference type="SMART" id="SM00028">
    <property type="entry name" value="TPR"/>
    <property type="match status" value="5"/>
</dbReference>
<comment type="similarity">
    <text evidence="7">Belongs to the Rap family.</text>
</comment>
<gene>
    <name evidence="13" type="ORF">CWM47_37110</name>
</gene>
<proteinExistence type="inferred from homology"/>
<dbReference type="PANTHER" id="PTHR46630:SF1">
    <property type="entry name" value="TETRATRICOPEPTIDE REPEAT PROTEIN 29"/>
    <property type="match status" value="1"/>
</dbReference>
<evidence type="ECO:0000256" key="6">
    <source>
        <dbReference type="ARBA" id="ARBA00022803"/>
    </source>
</evidence>
<dbReference type="EMBL" id="CP025096">
    <property type="protein sequence ID" value="AUD06967.1"/>
    <property type="molecule type" value="Genomic_DNA"/>
</dbReference>
<accession>A0A2K8ZAQ4</accession>
<comment type="subcellular location">
    <subcellularLocation>
        <location evidence="2">Cytoplasm</location>
    </subcellularLocation>
</comment>
<evidence type="ECO:0000256" key="3">
    <source>
        <dbReference type="ARBA" id="ARBA00012438"/>
    </source>
</evidence>
<dbReference type="PROSITE" id="PS50005">
    <property type="entry name" value="TPR"/>
    <property type="match status" value="2"/>
</dbReference>
<reference evidence="13 14" key="1">
    <citation type="submission" date="2017-11" db="EMBL/GenBank/DDBJ databases">
        <title>Taxonomic description and genome sequences of Spirosoma HA7 sp. nov., isolated from pollen microhabitat of Corylus avellana.</title>
        <authorList>
            <person name="Ambika Manirajan B."/>
            <person name="Suarez C."/>
            <person name="Ratering S."/>
            <person name="Geissler-Plaum R."/>
            <person name="Cardinale M."/>
            <person name="Sylvia S."/>
        </authorList>
    </citation>
    <scope>NUCLEOTIDE SEQUENCE [LARGE SCALE GENOMIC DNA]</scope>
    <source>
        <strain evidence="13 14">HA7</strain>
    </source>
</reference>
<dbReference type="InterPro" id="IPR011990">
    <property type="entry name" value="TPR-like_helical_dom_sf"/>
</dbReference>
<dbReference type="InterPro" id="IPR036890">
    <property type="entry name" value="HATPase_C_sf"/>
</dbReference>
<protein>
    <recommendedName>
        <fullName evidence="3">histidine kinase</fullName>
        <ecNumber evidence="3">2.7.13.3</ecNumber>
    </recommendedName>
</protein>
<dbReference type="SUPFAM" id="SSF48452">
    <property type="entry name" value="TPR-like"/>
    <property type="match status" value="2"/>
</dbReference>
<dbReference type="KEGG" id="spir:CWM47_37110"/>